<organism evidence="2">
    <name type="scientific">Timema shepardi</name>
    <name type="common">Walking stick</name>
    <dbReference type="NCBI Taxonomy" id="629360"/>
    <lineage>
        <taxon>Eukaryota</taxon>
        <taxon>Metazoa</taxon>
        <taxon>Ecdysozoa</taxon>
        <taxon>Arthropoda</taxon>
        <taxon>Hexapoda</taxon>
        <taxon>Insecta</taxon>
        <taxon>Pterygota</taxon>
        <taxon>Neoptera</taxon>
        <taxon>Polyneoptera</taxon>
        <taxon>Phasmatodea</taxon>
        <taxon>Timematodea</taxon>
        <taxon>Timematoidea</taxon>
        <taxon>Timematidae</taxon>
        <taxon>Timema</taxon>
    </lineage>
</organism>
<gene>
    <name evidence="2" type="ORF">TSIB3V08_LOCUS13278</name>
</gene>
<dbReference type="EMBL" id="OC022850">
    <property type="protein sequence ID" value="CAD7269278.1"/>
    <property type="molecule type" value="Genomic_DNA"/>
</dbReference>
<feature type="region of interest" description="Disordered" evidence="1">
    <location>
        <begin position="93"/>
        <end position="167"/>
    </location>
</feature>
<feature type="compositionally biased region" description="Polar residues" evidence="1">
    <location>
        <begin position="133"/>
        <end position="150"/>
    </location>
</feature>
<name>A0A7R9BBY3_TIMSH</name>
<proteinExistence type="predicted"/>
<accession>A0A7R9BBY3</accession>
<protein>
    <submittedName>
        <fullName evidence="2">Uncharacterized protein</fullName>
    </submittedName>
</protein>
<reference evidence="2" key="1">
    <citation type="submission" date="2020-11" db="EMBL/GenBank/DDBJ databases">
        <authorList>
            <person name="Tran Van P."/>
        </authorList>
    </citation>
    <scope>NUCLEOTIDE SEQUENCE</scope>
</reference>
<dbReference type="AlphaFoldDB" id="A0A7R9BBY3"/>
<evidence type="ECO:0000256" key="1">
    <source>
        <dbReference type="SAM" id="MobiDB-lite"/>
    </source>
</evidence>
<evidence type="ECO:0000313" key="2">
    <source>
        <dbReference type="EMBL" id="CAD7269278.1"/>
    </source>
</evidence>
<sequence length="167" mass="17471">MISPYHSAKRRNVWIQIAWNSCYILPRMEFARRGLQGSVATGMTSTPPEDAPTVECITPPSAPICGGGSAPPSVWADLDTLDRLIFELEAENGGMAPATPPPPPQAAVRPLQPHVATSPQRQRGGVRAPVSLQAGTSSLRPLRQGDSSRPSGGTGVGGTIISNPDGN</sequence>